<dbReference type="PATRIC" id="fig|242163.4.peg.1540"/>
<feature type="compositionally biased region" description="Basic and acidic residues" evidence="1">
    <location>
        <begin position="52"/>
        <end position="68"/>
    </location>
</feature>
<evidence type="ECO:0000313" key="4">
    <source>
        <dbReference type="Proteomes" id="UP000036959"/>
    </source>
</evidence>
<feature type="compositionally biased region" description="Low complexity" evidence="1">
    <location>
        <begin position="35"/>
        <end position="50"/>
    </location>
</feature>
<organism evidence="3 4">
    <name type="scientific">Candidatus Burkholderia verschuerenii</name>
    <dbReference type="NCBI Taxonomy" id="242163"/>
    <lineage>
        <taxon>Bacteria</taxon>
        <taxon>Pseudomonadati</taxon>
        <taxon>Pseudomonadota</taxon>
        <taxon>Betaproteobacteria</taxon>
        <taxon>Burkholderiales</taxon>
        <taxon>Burkholderiaceae</taxon>
        <taxon>Burkholderia</taxon>
    </lineage>
</organism>
<dbReference type="RefSeq" id="WP_050454938.1">
    <property type="nucleotide sequence ID" value="NZ_LFJJ01000148.1"/>
</dbReference>
<sequence length="68" mass="7480">MKQRHIQSFLMVSAAFFAISAPSGGARANQSPFEASPVRQVAQARVQSVRTTTEKRRDSQRSDDDTIG</sequence>
<comment type="caution">
    <text evidence="3">The sequence shown here is derived from an EMBL/GenBank/DDBJ whole genome shotgun (WGS) entry which is preliminary data.</text>
</comment>
<evidence type="ECO:0000256" key="1">
    <source>
        <dbReference type="SAM" id="MobiDB-lite"/>
    </source>
</evidence>
<feature type="region of interest" description="Disordered" evidence="1">
    <location>
        <begin position="23"/>
        <end position="68"/>
    </location>
</feature>
<keyword evidence="4" id="KW-1185">Reference proteome</keyword>
<reference evidence="4" key="1">
    <citation type="submission" date="2015-06" db="EMBL/GenBank/DDBJ databases">
        <title>Comparative genomics of Burkholderia leaf nodule symbionts.</title>
        <authorList>
            <person name="Carlier A."/>
            <person name="Eberl L."/>
            <person name="Pinto-Carbo M."/>
        </authorList>
    </citation>
    <scope>NUCLEOTIDE SEQUENCE [LARGE SCALE GENOMIC DNA]</scope>
    <source>
        <strain evidence="4">UZHbot4</strain>
    </source>
</reference>
<accession>A0A0L0MA22</accession>
<evidence type="ECO:0008006" key="5">
    <source>
        <dbReference type="Google" id="ProtNLM"/>
    </source>
</evidence>
<feature type="signal peptide" evidence="2">
    <location>
        <begin position="1"/>
        <end position="28"/>
    </location>
</feature>
<keyword evidence="2" id="KW-0732">Signal</keyword>
<name>A0A0L0MA22_9BURK</name>
<dbReference type="OrthoDB" id="9114654at2"/>
<protein>
    <recommendedName>
        <fullName evidence="5">Outer membrane protein</fullName>
    </recommendedName>
</protein>
<evidence type="ECO:0000256" key="2">
    <source>
        <dbReference type="SAM" id="SignalP"/>
    </source>
</evidence>
<proteinExistence type="predicted"/>
<evidence type="ECO:0000313" key="3">
    <source>
        <dbReference type="EMBL" id="KND59228.1"/>
    </source>
</evidence>
<dbReference type="AlphaFoldDB" id="A0A0L0MA22"/>
<dbReference type="EMBL" id="LFJJ01000148">
    <property type="protein sequence ID" value="KND59228.1"/>
    <property type="molecule type" value="Genomic_DNA"/>
</dbReference>
<dbReference type="Proteomes" id="UP000036959">
    <property type="component" value="Unassembled WGS sequence"/>
</dbReference>
<feature type="chain" id="PRO_5005543994" description="Outer membrane protein" evidence="2">
    <location>
        <begin position="29"/>
        <end position="68"/>
    </location>
</feature>
<gene>
    <name evidence="3" type="ORF">BVER_01170c</name>
</gene>